<name>A0AAV1XJV8_LUPLU</name>
<dbReference type="AlphaFoldDB" id="A0AAV1XJV8"/>
<keyword evidence="7" id="KW-1185">Reference proteome</keyword>
<evidence type="ECO:0000259" key="5">
    <source>
        <dbReference type="Pfam" id="PF13178"/>
    </source>
</evidence>
<dbReference type="GO" id="GO:0005516">
    <property type="term" value="F:calmodulin binding"/>
    <property type="evidence" value="ECO:0007669"/>
    <property type="project" value="UniProtKB-KW"/>
</dbReference>
<comment type="subunit">
    <text evidence="3">Binds to multiple calmodulin (CaM) in the presence of Ca(2+) and CaM-like proteins.</text>
</comment>
<accession>A0AAV1XJV8</accession>
<dbReference type="CDD" id="cd23767">
    <property type="entry name" value="IQCD"/>
    <property type="match status" value="1"/>
</dbReference>
<dbReference type="InterPro" id="IPR025064">
    <property type="entry name" value="DUF4005"/>
</dbReference>
<protein>
    <recommendedName>
        <fullName evidence="5">DUF4005 domain-containing protein</fullName>
    </recommendedName>
</protein>
<evidence type="ECO:0000256" key="2">
    <source>
        <dbReference type="ARBA" id="ARBA00024341"/>
    </source>
</evidence>
<gene>
    <name evidence="6" type="ORF">LLUT_LOCUS23126</name>
</gene>
<dbReference type="InterPro" id="IPR000048">
    <property type="entry name" value="IQ_motif_EF-hand-BS"/>
</dbReference>
<dbReference type="SMART" id="SM00015">
    <property type="entry name" value="IQ"/>
    <property type="match status" value="2"/>
</dbReference>
<keyword evidence="1" id="KW-0112">Calmodulin-binding</keyword>
<dbReference type="PROSITE" id="PS50096">
    <property type="entry name" value="IQ"/>
    <property type="match status" value="2"/>
</dbReference>
<feature type="compositionally biased region" description="Polar residues" evidence="4">
    <location>
        <begin position="323"/>
        <end position="333"/>
    </location>
</feature>
<feature type="domain" description="DUF4005" evidence="5">
    <location>
        <begin position="285"/>
        <end position="384"/>
    </location>
</feature>
<comment type="caution">
    <text evidence="6">The sequence shown here is derived from an EMBL/GenBank/DDBJ whole genome shotgun (WGS) entry which is preliminary data.</text>
</comment>
<dbReference type="Proteomes" id="UP001497480">
    <property type="component" value="Unassembled WGS sequence"/>
</dbReference>
<dbReference type="Pfam" id="PF00612">
    <property type="entry name" value="IQ"/>
    <property type="match status" value="2"/>
</dbReference>
<comment type="similarity">
    <text evidence="2">Belongs to the IQD family.</text>
</comment>
<sequence length="396" mass="45246">MGKATRWLKGLFGMKKEKDNFENSSPLAPEKERKRWSFTRSCKEEVNHITPTVDNDWLRSYFAEKENEQKKHAIAVAAADAMVSAAQASVTVVRRRRHGSGTLFSGGKGWSAALKIQSFFRGYLARKALRALKGLVKIQALVRGYLIRKRAAATLYSMQALMRAQVAITSQRAHRYMSIEGRLQPGIRARKQMQRFDEIRNEFRSKRLATSCKASLNRFDESPKFVEMDNHTPHQLRPRHTTTATSEWGKDLYYPCRPPCRISVPECRSQQDFELYLDEYKFSTAHSTPRLANYCMLHNAPPTPVKSVCGDTLLSPCPDSPNYMANTQSSQAKLRSHSAPRQRPEQKKRLSVNETMAARNSISSVRTQSSPQTEGYSILNKVVQEYYVNWESRSKI</sequence>
<organism evidence="6 7">
    <name type="scientific">Lupinus luteus</name>
    <name type="common">European yellow lupine</name>
    <dbReference type="NCBI Taxonomy" id="3873"/>
    <lineage>
        <taxon>Eukaryota</taxon>
        <taxon>Viridiplantae</taxon>
        <taxon>Streptophyta</taxon>
        <taxon>Embryophyta</taxon>
        <taxon>Tracheophyta</taxon>
        <taxon>Spermatophyta</taxon>
        <taxon>Magnoliopsida</taxon>
        <taxon>eudicotyledons</taxon>
        <taxon>Gunneridae</taxon>
        <taxon>Pentapetalae</taxon>
        <taxon>rosids</taxon>
        <taxon>fabids</taxon>
        <taxon>Fabales</taxon>
        <taxon>Fabaceae</taxon>
        <taxon>Papilionoideae</taxon>
        <taxon>50 kb inversion clade</taxon>
        <taxon>genistoids sensu lato</taxon>
        <taxon>core genistoids</taxon>
        <taxon>Genisteae</taxon>
        <taxon>Lupinus</taxon>
    </lineage>
</organism>
<evidence type="ECO:0000313" key="6">
    <source>
        <dbReference type="EMBL" id="CAL0322066.1"/>
    </source>
</evidence>
<feature type="region of interest" description="Disordered" evidence="4">
    <location>
        <begin position="320"/>
        <end position="374"/>
    </location>
</feature>
<dbReference type="Gene3D" id="1.20.5.190">
    <property type="match status" value="1"/>
</dbReference>
<dbReference type="Pfam" id="PF13178">
    <property type="entry name" value="DUF4005"/>
    <property type="match status" value="1"/>
</dbReference>
<proteinExistence type="inferred from homology"/>
<dbReference type="EMBL" id="CAXHTB010000016">
    <property type="protein sequence ID" value="CAL0322066.1"/>
    <property type="molecule type" value="Genomic_DNA"/>
</dbReference>
<evidence type="ECO:0000256" key="3">
    <source>
        <dbReference type="ARBA" id="ARBA00024378"/>
    </source>
</evidence>
<dbReference type="PANTHER" id="PTHR32295:SF10">
    <property type="entry name" value="PROTEIN IQ-DOMAIN 25"/>
    <property type="match status" value="1"/>
</dbReference>
<reference evidence="6 7" key="1">
    <citation type="submission" date="2024-03" db="EMBL/GenBank/DDBJ databases">
        <authorList>
            <person name="Martinez-Hernandez J."/>
        </authorList>
    </citation>
    <scope>NUCLEOTIDE SEQUENCE [LARGE SCALE GENOMIC DNA]</scope>
</reference>
<evidence type="ECO:0000313" key="7">
    <source>
        <dbReference type="Proteomes" id="UP001497480"/>
    </source>
</evidence>
<evidence type="ECO:0000256" key="4">
    <source>
        <dbReference type="SAM" id="MobiDB-lite"/>
    </source>
</evidence>
<evidence type="ECO:0000256" key="1">
    <source>
        <dbReference type="ARBA" id="ARBA00022860"/>
    </source>
</evidence>
<dbReference type="PANTHER" id="PTHR32295">
    <property type="entry name" value="IQ-DOMAIN 5-RELATED"/>
    <property type="match status" value="1"/>
</dbReference>
<feature type="compositionally biased region" description="Polar residues" evidence="4">
    <location>
        <begin position="352"/>
        <end position="374"/>
    </location>
</feature>